<name>A0AAV5LDQ7_9ROSI</name>
<dbReference type="AlphaFoldDB" id="A0AAV5LDQ7"/>
<gene>
    <name evidence="1" type="ORF">SLEP1_g43565</name>
</gene>
<accession>A0AAV5LDQ7</accession>
<organism evidence="1 2">
    <name type="scientific">Rubroshorea leprosula</name>
    <dbReference type="NCBI Taxonomy" id="152421"/>
    <lineage>
        <taxon>Eukaryota</taxon>
        <taxon>Viridiplantae</taxon>
        <taxon>Streptophyta</taxon>
        <taxon>Embryophyta</taxon>
        <taxon>Tracheophyta</taxon>
        <taxon>Spermatophyta</taxon>
        <taxon>Magnoliopsida</taxon>
        <taxon>eudicotyledons</taxon>
        <taxon>Gunneridae</taxon>
        <taxon>Pentapetalae</taxon>
        <taxon>rosids</taxon>
        <taxon>malvids</taxon>
        <taxon>Malvales</taxon>
        <taxon>Dipterocarpaceae</taxon>
        <taxon>Rubroshorea</taxon>
    </lineage>
</organism>
<reference evidence="1 2" key="1">
    <citation type="journal article" date="2021" name="Commun. Biol.">
        <title>The genome of Shorea leprosula (Dipterocarpaceae) highlights the ecological relevance of drought in aseasonal tropical rainforests.</title>
        <authorList>
            <person name="Ng K.K.S."/>
            <person name="Kobayashi M.J."/>
            <person name="Fawcett J.A."/>
            <person name="Hatakeyama M."/>
            <person name="Paape T."/>
            <person name="Ng C.H."/>
            <person name="Ang C.C."/>
            <person name="Tnah L.H."/>
            <person name="Lee C.T."/>
            <person name="Nishiyama T."/>
            <person name="Sese J."/>
            <person name="O'Brien M.J."/>
            <person name="Copetti D."/>
            <person name="Mohd Noor M.I."/>
            <person name="Ong R.C."/>
            <person name="Putra M."/>
            <person name="Sireger I.Z."/>
            <person name="Indrioko S."/>
            <person name="Kosugi Y."/>
            <person name="Izuno A."/>
            <person name="Isagi Y."/>
            <person name="Lee S.L."/>
            <person name="Shimizu K.K."/>
        </authorList>
    </citation>
    <scope>NUCLEOTIDE SEQUENCE [LARGE SCALE GENOMIC DNA]</scope>
    <source>
        <strain evidence="1">214</strain>
    </source>
</reference>
<dbReference type="EMBL" id="BPVZ01000110">
    <property type="protein sequence ID" value="GKV35264.1"/>
    <property type="molecule type" value="Genomic_DNA"/>
</dbReference>
<evidence type="ECO:0000313" key="2">
    <source>
        <dbReference type="Proteomes" id="UP001054252"/>
    </source>
</evidence>
<keyword evidence="2" id="KW-1185">Reference proteome</keyword>
<evidence type="ECO:0000313" key="1">
    <source>
        <dbReference type="EMBL" id="GKV35264.1"/>
    </source>
</evidence>
<comment type="caution">
    <text evidence="1">The sequence shown here is derived from an EMBL/GenBank/DDBJ whole genome shotgun (WGS) entry which is preliminary data.</text>
</comment>
<dbReference type="Proteomes" id="UP001054252">
    <property type="component" value="Unassembled WGS sequence"/>
</dbReference>
<proteinExistence type="predicted"/>
<sequence length="140" mass="15921">MAQQTALKATDIRFCSLSINWRYTPQSFLISPDKQIFMFYFTLRPPLTRLHCQFQPKMASICAFSAITAIAISFQKIESISRTTKTPFPSGKKLRVRKYTASTTGRLTPVCATADPNTPLWFPYSTPPPWLDGRFSSKIM</sequence>
<protein>
    <submittedName>
        <fullName evidence="1">Uncharacterized protein</fullName>
    </submittedName>
</protein>